<dbReference type="AlphaFoldDB" id="A0A0F9K7E1"/>
<name>A0A0F9K7E1_9ZZZZ</name>
<gene>
    <name evidence="1" type="ORF">LCGC14_1439270</name>
</gene>
<protein>
    <submittedName>
        <fullName evidence="1">Uncharacterized protein</fullName>
    </submittedName>
</protein>
<organism evidence="1">
    <name type="scientific">marine sediment metagenome</name>
    <dbReference type="NCBI Taxonomy" id="412755"/>
    <lineage>
        <taxon>unclassified sequences</taxon>
        <taxon>metagenomes</taxon>
        <taxon>ecological metagenomes</taxon>
    </lineage>
</organism>
<sequence length="176" mass="20629">RRDFNMKKNKAEGVLPSQNWLFKKNKKALVWSMYRCPEAFSHISQNKLVKTSKYYIKFAKELIKEHGEIPCRKKLFKTPGGKAFYNYMMSLPNALKLGLTIDRRNNDGNYEPNNCVWATQFQQSRNMRTNRYITFKGKKLCIADWSYSLGGNHNLIHDRLKMGWPTTKALSTPVKK</sequence>
<comment type="caution">
    <text evidence="1">The sequence shown here is derived from an EMBL/GenBank/DDBJ whole genome shotgun (WGS) entry which is preliminary data.</text>
</comment>
<feature type="non-terminal residue" evidence="1">
    <location>
        <position position="1"/>
    </location>
</feature>
<evidence type="ECO:0000313" key="1">
    <source>
        <dbReference type="EMBL" id="KKM70591.1"/>
    </source>
</evidence>
<dbReference type="EMBL" id="LAZR01009789">
    <property type="protein sequence ID" value="KKM70591.1"/>
    <property type="molecule type" value="Genomic_DNA"/>
</dbReference>
<accession>A0A0F9K7E1</accession>
<proteinExistence type="predicted"/>
<reference evidence="1" key="1">
    <citation type="journal article" date="2015" name="Nature">
        <title>Complex archaea that bridge the gap between prokaryotes and eukaryotes.</title>
        <authorList>
            <person name="Spang A."/>
            <person name="Saw J.H."/>
            <person name="Jorgensen S.L."/>
            <person name="Zaremba-Niedzwiedzka K."/>
            <person name="Martijn J."/>
            <person name="Lind A.E."/>
            <person name="van Eijk R."/>
            <person name="Schleper C."/>
            <person name="Guy L."/>
            <person name="Ettema T.J."/>
        </authorList>
    </citation>
    <scope>NUCLEOTIDE SEQUENCE</scope>
</reference>